<evidence type="ECO:0000256" key="8">
    <source>
        <dbReference type="ARBA" id="ARBA00048336"/>
    </source>
</evidence>
<evidence type="ECO:0000259" key="9">
    <source>
        <dbReference type="SMART" id="SM00156"/>
    </source>
</evidence>
<dbReference type="SUPFAM" id="SSF56300">
    <property type="entry name" value="Metallo-dependent phosphatases"/>
    <property type="match status" value="1"/>
</dbReference>
<evidence type="ECO:0000256" key="1">
    <source>
        <dbReference type="ARBA" id="ARBA00001936"/>
    </source>
</evidence>
<dbReference type="InterPro" id="IPR029052">
    <property type="entry name" value="Metallo-depent_PP-like"/>
</dbReference>
<evidence type="ECO:0000256" key="3">
    <source>
        <dbReference type="ARBA" id="ARBA00022723"/>
    </source>
</evidence>
<keyword evidence="3" id="KW-0479">Metal-binding</keyword>
<protein>
    <recommendedName>
        <fullName evidence="2">protein-serine/threonine phosphatase</fullName>
        <ecNumber evidence="2">3.1.3.16</ecNumber>
    </recommendedName>
</protein>
<name>A0AA36FTD9_9BILA</name>
<evidence type="ECO:0000256" key="7">
    <source>
        <dbReference type="ARBA" id="ARBA00047761"/>
    </source>
</evidence>
<evidence type="ECO:0000256" key="5">
    <source>
        <dbReference type="ARBA" id="ARBA00022912"/>
    </source>
</evidence>
<dbReference type="Gene3D" id="3.60.21.10">
    <property type="match status" value="1"/>
</dbReference>
<feature type="non-terminal residue" evidence="10">
    <location>
        <position position="1"/>
    </location>
</feature>
<feature type="domain" description="Serine/threonine specific protein phosphatases" evidence="9">
    <location>
        <begin position="92"/>
        <end position="382"/>
    </location>
</feature>
<dbReference type="SMART" id="SM00156">
    <property type="entry name" value="PP2Ac"/>
    <property type="match status" value="1"/>
</dbReference>
<dbReference type="GO" id="GO:0004722">
    <property type="term" value="F:protein serine/threonine phosphatase activity"/>
    <property type="evidence" value="ECO:0007669"/>
    <property type="project" value="UniProtKB-EC"/>
</dbReference>
<keyword evidence="6" id="KW-0464">Manganese</keyword>
<dbReference type="PRINTS" id="PR00114">
    <property type="entry name" value="STPHPHTASE"/>
</dbReference>
<proteinExistence type="predicted"/>
<comment type="cofactor">
    <cofactor evidence="1">
        <name>Mn(2+)</name>
        <dbReference type="ChEBI" id="CHEBI:29035"/>
    </cofactor>
</comment>
<evidence type="ECO:0000256" key="2">
    <source>
        <dbReference type="ARBA" id="ARBA00013081"/>
    </source>
</evidence>
<dbReference type="Proteomes" id="UP001177023">
    <property type="component" value="Unassembled WGS sequence"/>
</dbReference>
<evidence type="ECO:0000313" key="10">
    <source>
        <dbReference type="EMBL" id="CAJ0566515.1"/>
    </source>
</evidence>
<sequence>MTEGTARPMECEPGHYELAARGFALRIDLEELMRTKEEEKRAEPAADNFEGKRLNEKAVAQKMIEELSSDRYLGLPIDHKSITDSGGQIFRPSADELKALCDSVMLRFKAEKGVARPKGRTMVVGDINGNINDLWRAIHAWLSDVVGKGPGQNIIFLGNIVGPSRRQFECLILVLAYKTLFPNQVWMLRGSHEEVPLNKDPKQDKNTTCYDTFYSYITGANYCKGVEEMFFALFDNMPNVGLIDDRILCVHGMITLELTKQLLQDGWDVAAKQYETMNKQLRWNVPSEQVEFCEPNSRRQYGNRLGPKAIKGAMERLGVEFVIRGSQMKRNGVKRIGDLPVVTIFSSSGVRKAVNSSLGALLFIDPEKNAIMPIFLVNIDDKIQTQEEFDEKLAAGWKIDNKEKTRQ</sequence>
<dbReference type="PANTHER" id="PTHR11668">
    <property type="entry name" value="SERINE/THREONINE PROTEIN PHOSPHATASE"/>
    <property type="match status" value="1"/>
</dbReference>
<dbReference type="Pfam" id="PF00149">
    <property type="entry name" value="Metallophos"/>
    <property type="match status" value="1"/>
</dbReference>
<dbReference type="CDD" id="cd00144">
    <property type="entry name" value="MPP_PPP_family"/>
    <property type="match status" value="1"/>
</dbReference>
<dbReference type="GO" id="GO:0005737">
    <property type="term" value="C:cytoplasm"/>
    <property type="evidence" value="ECO:0007669"/>
    <property type="project" value="TreeGrafter"/>
</dbReference>
<comment type="catalytic activity">
    <reaction evidence="7">
        <text>O-phospho-L-seryl-[protein] + H2O = L-seryl-[protein] + phosphate</text>
        <dbReference type="Rhea" id="RHEA:20629"/>
        <dbReference type="Rhea" id="RHEA-COMP:9863"/>
        <dbReference type="Rhea" id="RHEA-COMP:11604"/>
        <dbReference type="ChEBI" id="CHEBI:15377"/>
        <dbReference type="ChEBI" id="CHEBI:29999"/>
        <dbReference type="ChEBI" id="CHEBI:43474"/>
        <dbReference type="ChEBI" id="CHEBI:83421"/>
        <dbReference type="EC" id="3.1.3.16"/>
    </reaction>
</comment>
<evidence type="ECO:0000313" key="11">
    <source>
        <dbReference type="Proteomes" id="UP001177023"/>
    </source>
</evidence>
<dbReference type="GO" id="GO:0005634">
    <property type="term" value="C:nucleus"/>
    <property type="evidence" value="ECO:0007669"/>
    <property type="project" value="TreeGrafter"/>
</dbReference>
<keyword evidence="5" id="KW-0904">Protein phosphatase</keyword>
<dbReference type="InterPro" id="IPR004843">
    <property type="entry name" value="Calcineurin-like_PHP"/>
</dbReference>
<dbReference type="InterPro" id="IPR050341">
    <property type="entry name" value="PP1_catalytic_subunit"/>
</dbReference>
<keyword evidence="4" id="KW-0378">Hydrolase</keyword>
<comment type="caution">
    <text evidence="10">The sequence shown here is derived from an EMBL/GenBank/DDBJ whole genome shotgun (WGS) entry which is preliminary data.</text>
</comment>
<dbReference type="EC" id="3.1.3.16" evidence="2"/>
<keyword evidence="11" id="KW-1185">Reference proteome</keyword>
<comment type="catalytic activity">
    <reaction evidence="8">
        <text>O-phospho-L-threonyl-[protein] + H2O = L-threonyl-[protein] + phosphate</text>
        <dbReference type="Rhea" id="RHEA:47004"/>
        <dbReference type="Rhea" id="RHEA-COMP:11060"/>
        <dbReference type="Rhea" id="RHEA-COMP:11605"/>
        <dbReference type="ChEBI" id="CHEBI:15377"/>
        <dbReference type="ChEBI" id="CHEBI:30013"/>
        <dbReference type="ChEBI" id="CHEBI:43474"/>
        <dbReference type="ChEBI" id="CHEBI:61977"/>
        <dbReference type="EC" id="3.1.3.16"/>
    </reaction>
</comment>
<dbReference type="AlphaFoldDB" id="A0AA36FTD9"/>
<reference evidence="10" key="1">
    <citation type="submission" date="2023-06" db="EMBL/GenBank/DDBJ databases">
        <authorList>
            <person name="Delattre M."/>
        </authorList>
    </citation>
    <scope>NUCLEOTIDE SEQUENCE</scope>
    <source>
        <strain evidence="10">AF72</strain>
    </source>
</reference>
<dbReference type="GO" id="GO:0046872">
    <property type="term" value="F:metal ion binding"/>
    <property type="evidence" value="ECO:0007669"/>
    <property type="project" value="UniProtKB-KW"/>
</dbReference>
<evidence type="ECO:0000256" key="4">
    <source>
        <dbReference type="ARBA" id="ARBA00022801"/>
    </source>
</evidence>
<evidence type="ECO:0000256" key="6">
    <source>
        <dbReference type="ARBA" id="ARBA00023211"/>
    </source>
</evidence>
<gene>
    <name evidence="10" type="ORF">MSPICULIGERA_LOCUS5114</name>
</gene>
<accession>A0AA36FTD9</accession>
<organism evidence="10 11">
    <name type="scientific">Mesorhabditis spiculigera</name>
    <dbReference type="NCBI Taxonomy" id="96644"/>
    <lineage>
        <taxon>Eukaryota</taxon>
        <taxon>Metazoa</taxon>
        <taxon>Ecdysozoa</taxon>
        <taxon>Nematoda</taxon>
        <taxon>Chromadorea</taxon>
        <taxon>Rhabditida</taxon>
        <taxon>Rhabditina</taxon>
        <taxon>Rhabditomorpha</taxon>
        <taxon>Rhabditoidea</taxon>
        <taxon>Rhabditidae</taxon>
        <taxon>Mesorhabditinae</taxon>
        <taxon>Mesorhabditis</taxon>
    </lineage>
</organism>
<dbReference type="EMBL" id="CATQJA010001263">
    <property type="protein sequence ID" value="CAJ0566515.1"/>
    <property type="molecule type" value="Genomic_DNA"/>
</dbReference>
<dbReference type="InterPro" id="IPR006186">
    <property type="entry name" value="Ser/Thr-sp_prot-phosphatase"/>
</dbReference>
<dbReference type="PANTHER" id="PTHR11668:SF300">
    <property type="entry name" value="SERINE_THREONINE-PROTEIN PHOSPHATASE"/>
    <property type="match status" value="1"/>
</dbReference>